<feature type="active site" description="Proton donor" evidence="4">
    <location>
        <position position="340"/>
    </location>
</feature>
<evidence type="ECO:0000313" key="6">
    <source>
        <dbReference type="EMBL" id="KZV81616.1"/>
    </source>
</evidence>
<gene>
    <name evidence="6" type="ORF">EXIGLDRAFT_685794</name>
</gene>
<dbReference type="EMBL" id="KV426379">
    <property type="protein sequence ID" value="KZV81616.1"/>
    <property type="molecule type" value="Genomic_DNA"/>
</dbReference>
<keyword evidence="2" id="KW-0058">Aromatic hydrocarbons catabolism</keyword>
<dbReference type="SUPFAM" id="SSF53474">
    <property type="entry name" value="alpha/beta-Hydrolases"/>
    <property type="match status" value="1"/>
</dbReference>
<dbReference type="InParanoid" id="A0A165C113"/>
<evidence type="ECO:0000259" key="5">
    <source>
        <dbReference type="Pfam" id="PF06441"/>
    </source>
</evidence>
<feature type="active site" description="Nucleophile" evidence="4">
    <location>
        <position position="185"/>
    </location>
</feature>
<dbReference type="InterPro" id="IPR016292">
    <property type="entry name" value="Epoxide_hydrolase"/>
</dbReference>
<accession>A0A165C113</accession>
<dbReference type="GO" id="GO:0004301">
    <property type="term" value="F:epoxide hydrolase activity"/>
    <property type="evidence" value="ECO:0007669"/>
    <property type="project" value="TreeGrafter"/>
</dbReference>
<comment type="similarity">
    <text evidence="1">Belongs to the peptidase S33 family.</text>
</comment>
<dbReference type="PIRSF" id="PIRSF001112">
    <property type="entry name" value="Epoxide_hydrolase"/>
    <property type="match status" value="1"/>
</dbReference>
<dbReference type="InterPro" id="IPR029058">
    <property type="entry name" value="AB_hydrolase_fold"/>
</dbReference>
<dbReference type="GO" id="GO:0097176">
    <property type="term" value="P:epoxide metabolic process"/>
    <property type="evidence" value="ECO:0007669"/>
    <property type="project" value="TreeGrafter"/>
</dbReference>
<organism evidence="6 7">
    <name type="scientific">Exidia glandulosa HHB12029</name>
    <dbReference type="NCBI Taxonomy" id="1314781"/>
    <lineage>
        <taxon>Eukaryota</taxon>
        <taxon>Fungi</taxon>
        <taxon>Dikarya</taxon>
        <taxon>Basidiomycota</taxon>
        <taxon>Agaricomycotina</taxon>
        <taxon>Agaricomycetes</taxon>
        <taxon>Auriculariales</taxon>
        <taxon>Exidiaceae</taxon>
        <taxon>Exidia</taxon>
    </lineage>
</organism>
<evidence type="ECO:0000256" key="4">
    <source>
        <dbReference type="PIRSR" id="PIRSR001112-1"/>
    </source>
</evidence>
<dbReference type="Gene3D" id="3.40.50.1820">
    <property type="entry name" value="alpha/beta hydrolase"/>
    <property type="match status" value="1"/>
</dbReference>
<protein>
    <submittedName>
        <fullName evidence="6">Alpha/beta-hydrolase</fullName>
    </submittedName>
</protein>
<proteinExistence type="inferred from homology"/>
<reference evidence="6 7" key="1">
    <citation type="journal article" date="2016" name="Mol. Biol. Evol.">
        <title>Comparative Genomics of Early-Diverging Mushroom-Forming Fungi Provides Insights into the Origins of Lignocellulose Decay Capabilities.</title>
        <authorList>
            <person name="Nagy L.G."/>
            <person name="Riley R."/>
            <person name="Tritt A."/>
            <person name="Adam C."/>
            <person name="Daum C."/>
            <person name="Floudas D."/>
            <person name="Sun H."/>
            <person name="Yadav J.S."/>
            <person name="Pangilinan J."/>
            <person name="Larsson K.H."/>
            <person name="Matsuura K."/>
            <person name="Barry K."/>
            <person name="Labutti K."/>
            <person name="Kuo R."/>
            <person name="Ohm R.A."/>
            <person name="Bhattacharya S.S."/>
            <person name="Shirouzu T."/>
            <person name="Yoshinaga Y."/>
            <person name="Martin F.M."/>
            <person name="Grigoriev I.V."/>
            <person name="Hibbett D.S."/>
        </authorList>
    </citation>
    <scope>NUCLEOTIDE SEQUENCE [LARGE SCALE GENOMIC DNA]</scope>
    <source>
        <strain evidence="6 7">HHB12029</strain>
    </source>
</reference>
<feature type="domain" description="Epoxide hydrolase N-terminal" evidence="5">
    <location>
        <begin position="9"/>
        <end position="118"/>
    </location>
</feature>
<dbReference type="Proteomes" id="UP000077266">
    <property type="component" value="Unassembled WGS sequence"/>
</dbReference>
<dbReference type="PANTHER" id="PTHR21661">
    <property type="entry name" value="EPOXIDE HYDROLASE 1-RELATED"/>
    <property type="match status" value="1"/>
</dbReference>
<evidence type="ECO:0000256" key="1">
    <source>
        <dbReference type="ARBA" id="ARBA00010088"/>
    </source>
</evidence>
<dbReference type="InterPro" id="IPR010497">
    <property type="entry name" value="Epoxide_hydro_N"/>
</dbReference>
<dbReference type="InterPro" id="IPR000639">
    <property type="entry name" value="Epox_hydrolase-like"/>
</dbReference>
<evidence type="ECO:0000256" key="2">
    <source>
        <dbReference type="ARBA" id="ARBA00022797"/>
    </source>
</evidence>
<keyword evidence="7" id="KW-1185">Reference proteome</keyword>
<evidence type="ECO:0000313" key="7">
    <source>
        <dbReference type="Proteomes" id="UP000077266"/>
    </source>
</evidence>
<dbReference type="PRINTS" id="PR00412">
    <property type="entry name" value="EPOXHYDRLASE"/>
</dbReference>
<keyword evidence="3 6" id="KW-0378">Hydrolase</keyword>
<dbReference type="STRING" id="1314781.A0A165C113"/>
<evidence type="ECO:0000256" key="3">
    <source>
        <dbReference type="ARBA" id="ARBA00022801"/>
    </source>
</evidence>
<dbReference type="Pfam" id="PF06441">
    <property type="entry name" value="EHN"/>
    <property type="match status" value="1"/>
</dbReference>
<dbReference type="PANTHER" id="PTHR21661:SF35">
    <property type="entry name" value="EPOXIDE HYDROLASE"/>
    <property type="match status" value="1"/>
</dbReference>
<feature type="active site" description="Proton acceptor" evidence="4">
    <location>
        <position position="400"/>
    </location>
</feature>
<sequence>MSSSVPVPEPFYISFDTTDVERMLRLVCQTELPEEPPFPTAGWNEGMDLEWLKLVKEQWIKTFAVDEFEAKLNRYPNFKARFEQEDVDLHFIHARTENLHNAVPLLLLHGWPGSFHDFHKVVGPFVDPPHGGHPSYHVVVPSLPGFGFSSYPRRTPFTFVEIGKLLHKLMTEVLGYDKYLLQGGDWGGFIARSMLADPVISSHIPVAHMNMFFTVPPAAKVAEALGNLIPSFVKAIPGFTALTSYLDDRVQNYLFKPEERRSIARSMQYRETGNGYVFLQSTKPLSIGYALNDSPIGLLTYIGSKFYEWSDPTVFQPQDLIETVALYYLTRSFYTSVMIYHQSRDVTWDMVGNSHKWKVANPDNKLGFSNFPYEIGAAPEALFKGLANLVMYKIHDVGGHFAALDEPTHFVFDIRELTRSNWPVRLSLWDQKERTTPRVGPDGQPISPEI</sequence>
<dbReference type="AlphaFoldDB" id="A0A165C113"/>
<dbReference type="OrthoDB" id="7130006at2759"/>
<name>A0A165C113_EXIGL</name>